<evidence type="ECO:0000256" key="3">
    <source>
        <dbReference type="ARBA" id="ARBA00023128"/>
    </source>
</evidence>
<evidence type="ECO:0000256" key="6">
    <source>
        <dbReference type="SAM" id="Phobius"/>
    </source>
</evidence>
<name>G0UY72_TRYCI</name>
<evidence type="ECO:0000256" key="4">
    <source>
        <dbReference type="ARBA" id="ARBA00023136"/>
    </source>
</evidence>
<comment type="subcellular location">
    <subcellularLocation>
        <location evidence="1">Mitochondrion inner membrane</location>
    </subcellularLocation>
</comment>
<dbReference type="VEuPathDB" id="TriTrypDB:TcIL3000_10_11180"/>
<feature type="transmembrane region" description="Helical" evidence="6">
    <location>
        <begin position="131"/>
        <end position="150"/>
    </location>
</feature>
<keyword evidence="3" id="KW-0496">Mitochondrion</keyword>
<dbReference type="SUPFAM" id="SSF46565">
    <property type="entry name" value="Chaperone J-domain"/>
    <property type="match status" value="1"/>
</dbReference>
<feature type="region of interest" description="Disordered" evidence="5">
    <location>
        <begin position="1"/>
        <end position="21"/>
    </location>
</feature>
<sequence>MNDEKAASKQTDEYANAKQQGTQALGVEEQAALVPRNEPGQAIARMASNATPAKYMTCRYIAGGALGAGINTSTTLLLSASVARPVAAVAVVAYESIRAISDYRRGALNVLGCRTDLADVALRITEEVGTAATGLAIGYGVGALIGLAPIPAIGQLIASTVLSVALSFCVGTLLTRYADRIFTRLRLRSRYGYSSDEECTRKRFEELLQYQHCLLSFETCRIVQHYRDYRVSCGWEGASDVRDYRASADITMMPVSFQHFAIVQLQRKWGFVNERDECRNVYKALLLVHHPDRGGSSELTAVLNHDFEVYAFCQGWHEYCHRVLQTSQDQHQKPSGSPLRKRKKNVIVDFLRSIFRTGVNTSEEEKKICESGFLELEAGTPQELSALEQIFPDSAEDADRGGEPTISATRASTTQHSVCAVLASIQRYYQLTTEAISFGWLVQLHKKPEEWSQLKANVYMFMRVHTFVHIAYSMVTRNDCAALPLPTERSCCGFQWGSEEEAVGRREELRRVIVETCFPKEVSTNLLEALELWQMGQTLAHNFFKQGHAADGDASVAMGTGQTISTLLDIQNALQALAAKSAQPFEGHGSSAGNLSALEFVDEVKIIGYLAGLALAGMHAVEAHGKLQDACEEYYKVRSIKMESIASLQSATGNISGSASIPSVKGSHEVREQGGSVTREGLLLHQIFTEVDIATSHLYDMCSEHLPERRDFLNSLPSSCARCVQKKCELPRNVKYERERTLMSYMRVLPASRNALEPCRYLADWGPVSSERSKTPEIEFTLLCADYVDPIKGVINPCWLKRYTFPEYGTDPPPQALLAVKDLMERELRLHAACATHRVTSSTEVFSSEHTKQMFFHVPRGRTQMRFDSTQDITRKIGQLGARWLLDALQAIIDIHSCQLVHGDINISNFTHDDFGNTTLGFFSNSLNIPNYEGKTAQEDASDFGAMLHADVLPYLQGALTSQYRSADPTSDKTGGNAEAGGTYILDRGAQHLKETFRVFMEVADRLIGKLEPRWSLLDARGFVRQFIKVSQNYDERSYLLAKEVTYPVYWAMQKNMGPVSLSPNHRLFLCPPPKGTTVFLNRNTCLWEAYWKYRQRMVQVCGCGSFAAPAVFKELPHFLPCSDDYEVNERFLWYTCSEEEAWKICLEGSTGREYRLCFSPPWSHLPGSRRMEAKTQTAWGIVFRVALGTVVESEKGDGDRRRENANGDSTPFAVDEGDLRAGQRCILVGNDKTTTDGWEVLVPTPQTKCYPEYLICCFHA</sequence>
<keyword evidence="6" id="KW-1133">Transmembrane helix</keyword>
<evidence type="ECO:0000256" key="1">
    <source>
        <dbReference type="ARBA" id="ARBA00004273"/>
    </source>
</evidence>
<dbReference type="PANTHER" id="PTHR12763">
    <property type="match status" value="1"/>
</dbReference>
<reference evidence="7" key="1">
    <citation type="journal article" date="2012" name="Proc. Natl. Acad. Sci. U.S.A.">
        <title>Antigenic diversity is generated by distinct evolutionary mechanisms in African trypanosome species.</title>
        <authorList>
            <person name="Jackson A.P."/>
            <person name="Berry A."/>
            <person name="Aslett M."/>
            <person name="Allison H.C."/>
            <person name="Burton P."/>
            <person name="Vavrova-Anderson J."/>
            <person name="Brown R."/>
            <person name="Browne H."/>
            <person name="Corton N."/>
            <person name="Hauser H."/>
            <person name="Gamble J."/>
            <person name="Gilderthorp R."/>
            <person name="Marcello L."/>
            <person name="McQuillan J."/>
            <person name="Otto T.D."/>
            <person name="Quail M.A."/>
            <person name="Sanders M.J."/>
            <person name="van Tonder A."/>
            <person name="Ginger M.L."/>
            <person name="Field M.C."/>
            <person name="Barry J.D."/>
            <person name="Hertz-Fowler C."/>
            <person name="Berriman M."/>
        </authorList>
    </citation>
    <scope>NUCLEOTIDE SEQUENCE</scope>
    <source>
        <strain evidence="7">IL3000</strain>
    </source>
</reference>
<keyword evidence="2" id="KW-0999">Mitochondrion inner membrane</keyword>
<feature type="region of interest" description="Disordered" evidence="5">
    <location>
        <begin position="1195"/>
        <end position="1216"/>
    </location>
</feature>
<evidence type="ECO:0000313" key="7">
    <source>
        <dbReference type="EMBL" id="CCC94339.1"/>
    </source>
</evidence>
<dbReference type="InterPro" id="IPR036869">
    <property type="entry name" value="J_dom_sf"/>
</dbReference>
<dbReference type="InterPro" id="IPR011009">
    <property type="entry name" value="Kinase-like_dom_sf"/>
</dbReference>
<dbReference type="SUPFAM" id="SSF56112">
    <property type="entry name" value="Protein kinase-like (PK-like)"/>
    <property type="match status" value="1"/>
</dbReference>
<keyword evidence="4 6" id="KW-0472">Membrane</keyword>
<dbReference type="GO" id="GO:0001671">
    <property type="term" value="F:ATPase activator activity"/>
    <property type="evidence" value="ECO:0007669"/>
    <property type="project" value="TreeGrafter"/>
</dbReference>
<feature type="transmembrane region" description="Helical" evidence="6">
    <location>
        <begin position="156"/>
        <end position="178"/>
    </location>
</feature>
<evidence type="ECO:0000256" key="2">
    <source>
        <dbReference type="ARBA" id="ARBA00022792"/>
    </source>
</evidence>
<feature type="compositionally biased region" description="Basic and acidic residues" evidence="5">
    <location>
        <begin position="1195"/>
        <end position="1206"/>
    </location>
</feature>
<dbReference type="EMBL" id="HE575323">
    <property type="protein sequence ID" value="CCC94339.1"/>
    <property type="molecule type" value="Genomic_DNA"/>
</dbReference>
<accession>G0UY72</accession>
<dbReference type="GO" id="GO:0001405">
    <property type="term" value="C:PAM complex, Tim23 associated import motor"/>
    <property type="evidence" value="ECO:0007669"/>
    <property type="project" value="TreeGrafter"/>
</dbReference>
<gene>
    <name evidence="7" type="ORF">TCIL3000_10_11180</name>
</gene>
<dbReference type="GO" id="GO:0030150">
    <property type="term" value="P:protein import into mitochondrial matrix"/>
    <property type="evidence" value="ECO:0007669"/>
    <property type="project" value="TreeGrafter"/>
</dbReference>
<proteinExistence type="predicted"/>
<keyword evidence="6" id="KW-0812">Transmembrane</keyword>
<evidence type="ECO:0000256" key="5">
    <source>
        <dbReference type="SAM" id="MobiDB-lite"/>
    </source>
</evidence>
<organism evidence="7">
    <name type="scientific">Trypanosoma congolense (strain IL3000)</name>
    <dbReference type="NCBI Taxonomy" id="1068625"/>
    <lineage>
        <taxon>Eukaryota</taxon>
        <taxon>Discoba</taxon>
        <taxon>Euglenozoa</taxon>
        <taxon>Kinetoplastea</taxon>
        <taxon>Metakinetoplastina</taxon>
        <taxon>Trypanosomatida</taxon>
        <taxon>Trypanosomatidae</taxon>
        <taxon>Trypanosoma</taxon>
        <taxon>Nannomonas</taxon>
    </lineage>
</organism>
<dbReference type="AlphaFoldDB" id="G0UY72"/>
<dbReference type="PANTHER" id="PTHR12763:SF59">
    <property type="entry name" value="PROTEIN KINASE DOMAIN-CONTAINING PROTEIN"/>
    <property type="match status" value="1"/>
</dbReference>
<feature type="compositionally biased region" description="Basic and acidic residues" evidence="5">
    <location>
        <begin position="1"/>
        <end position="12"/>
    </location>
</feature>
<protein>
    <submittedName>
        <fullName evidence="7">Uncharacterized protein TCIL3000_10_11180</fullName>
    </submittedName>
</protein>